<dbReference type="EMBL" id="LRGB01000687">
    <property type="protein sequence ID" value="KZS16724.1"/>
    <property type="molecule type" value="Genomic_DNA"/>
</dbReference>
<dbReference type="GO" id="GO:0005615">
    <property type="term" value="C:extracellular space"/>
    <property type="evidence" value="ECO:0007669"/>
    <property type="project" value="TreeGrafter"/>
</dbReference>
<dbReference type="Proteomes" id="UP000076858">
    <property type="component" value="Unassembled WGS sequence"/>
</dbReference>
<evidence type="ECO:0000256" key="4">
    <source>
        <dbReference type="SAM" id="Coils"/>
    </source>
</evidence>
<comment type="caution">
    <text evidence="7">The sequence shown here is derived from an EMBL/GenBank/DDBJ whole genome shotgun (WGS) entry which is preliminary data.</text>
</comment>
<keyword evidence="3 5" id="KW-0732">Signal</keyword>
<feature type="chain" id="PRO_5007855031" description="C1q domain-containing protein" evidence="5">
    <location>
        <begin position="18"/>
        <end position="434"/>
    </location>
</feature>
<keyword evidence="4" id="KW-0175">Coiled coil</keyword>
<dbReference type="PROSITE" id="PS50871">
    <property type="entry name" value="C1Q"/>
    <property type="match status" value="1"/>
</dbReference>
<dbReference type="InterPro" id="IPR050822">
    <property type="entry name" value="Cerebellin_Synaptic_Org"/>
</dbReference>
<sequence>MNSLVAVFSVLTCIVYGQFPGHWNFNPYSYRLFHVLPPSTEDNLASFLIAAQHDTDQQSEMRSQEFTPRIKFFKMAVWNSALQLITKCKDTNEKVMDLATKLASTTEMLTETRNELADTRSSLETVKIDLKSTTGALTETRNELATTKSSLKSMKTDLQGATQALEQTANELATTKSSLETVKMDLQGNREKLEAATNDLGDLKTKLGDLSAKFDAFTCTCSDSDPTTIGRIPTSCADLKEIGYTKSGLYSVLGGAKVETVFCDFTKTTDSGFQKLIGYQDVKSNPIYFFAQRTTNFSTVKIPIPFQRAVVNIGAAMNLASGKFTAPVKGTYFFSFSGLAHFDVSTASLIELNVMIYHNGYGVARSQLNEVNGIANRDHLSPLSVQTLLALKAGDEVWVQSNKINGGFLFDITFNPSTHFNGLLLEEEIDVASL</sequence>
<keyword evidence="2" id="KW-0964">Secreted</keyword>
<feature type="domain" description="C1q" evidence="6">
    <location>
        <begin position="282"/>
        <end position="431"/>
    </location>
</feature>
<dbReference type="SUPFAM" id="SSF49842">
    <property type="entry name" value="TNF-like"/>
    <property type="match status" value="1"/>
</dbReference>
<name>A0A164ZT81_9CRUS</name>
<dbReference type="SMART" id="SM00110">
    <property type="entry name" value="C1Q"/>
    <property type="match status" value="1"/>
</dbReference>
<dbReference type="OrthoDB" id="10070467at2759"/>
<dbReference type="InterPro" id="IPR008983">
    <property type="entry name" value="Tumour_necrosis_fac-like_dom"/>
</dbReference>
<dbReference type="Pfam" id="PF00386">
    <property type="entry name" value="C1q"/>
    <property type="match status" value="1"/>
</dbReference>
<organism evidence="7 8">
    <name type="scientific">Daphnia magna</name>
    <dbReference type="NCBI Taxonomy" id="35525"/>
    <lineage>
        <taxon>Eukaryota</taxon>
        <taxon>Metazoa</taxon>
        <taxon>Ecdysozoa</taxon>
        <taxon>Arthropoda</taxon>
        <taxon>Crustacea</taxon>
        <taxon>Branchiopoda</taxon>
        <taxon>Diplostraca</taxon>
        <taxon>Cladocera</taxon>
        <taxon>Anomopoda</taxon>
        <taxon>Daphniidae</taxon>
        <taxon>Daphnia</taxon>
    </lineage>
</organism>
<dbReference type="AlphaFoldDB" id="A0A164ZT81"/>
<dbReference type="PANTHER" id="PTHR22923:SF62">
    <property type="entry name" value="CVP18"/>
    <property type="match status" value="1"/>
</dbReference>
<evidence type="ECO:0000256" key="3">
    <source>
        <dbReference type="ARBA" id="ARBA00022729"/>
    </source>
</evidence>
<evidence type="ECO:0000313" key="7">
    <source>
        <dbReference type="EMBL" id="KZS16724.1"/>
    </source>
</evidence>
<evidence type="ECO:0000259" key="6">
    <source>
        <dbReference type="PROSITE" id="PS50871"/>
    </source>
</evidence>
<comment type="subcellular location">
    <subcellularLocation>
        <location evidence="1">Secreted</location>
    </subcellularLocation>
</comment>
<evidence type="ECO:0000256" key="1">
    <source>
        <dbReference type="ARBA" id="ARBA00004613"/>
    </source>
</evidence>
<gene>
    <name evidence="7" type="ORF">APZ42_017340</name>
</gene>
<evidence type="ECO:0000256" key="5">
    <source>
        <dbReference type="SAM" id="SignalP"/>
    </source>
</evidence>
<evidence type="ECO:0000313" key="8">
    <source>
        <dbReference type="Proteomes" id="UP000076858"/>
    </source>
</evidence>
<feature type="signal peptide" evidence="5">
    <location>
        <begin position="1"/>
        <end position="17"/>
    </location>
</feature>
<dbReference type="InterPro" id="IPR001073">
    <property type="entry name" value="C1q_dom"/>
</dbReference>
<evidence type="ECO:0000256" key="2">
    <source>
        <dbReference type="ARBA" id="ARBA00022525"/>
    </source>
</evidence>
<proteinExistence type="predicted"/>
<reference evidence="7 8" key="1">
    <citation type="submission" date="2016-03" db="EMBL/GenBank/DDBJ databases">
        <title>EvidentialGene: Evidence-directed Construction of Genes on Genomes.</title>
        <authorList>
            <person name="Gilbert D.G."/>
            <person name="Choi J.-H."/>
            <person name="Mockaitis K."/>
            <person name="Colbourne J."/>
            <person name="Pfrender M."/>
        </authorList>
    </citation>
    <scope>NUCLEOTIDE SEQUENCE [LARGE SCALE GENOMIC DNA]</scope>
    <source>
        <strain evidence="7 8">Xinb3</strain>
        <tissue evidence="7">Complete organism</tissue>
    </source>
</reference>
<protein>
    <recommendedName>
        <fullName evidence="6">C1q domain-containing protein</fullName>
    </recommendedName>
</protein>
<dbReference type="SUPFAM" id="SSF57997">
    <property type="entry name" value="Tropomyosin"/>
    <property type="match status" value="1"/>
</dbReference>
<dbReference type="Gene3D" id="2.60.120.40">
    <property type="match status" value="1"/>
</dbReference>
<dbReference type="PANTHER" id="PTHR22923">
    <property type="entry name" value="CEREBELLIN-RELATED"/>
    <property type="match status" value="1"/>
</dbReference>
<dbReference type="Gene3D" id="1.20.1480.30">
    <property type="entry name" value="Designed four-helix bundle protein"/>
    <property type="match status" value="1"/>
</dbReference>
<keyword evidence="8" id="KW-1185">Reference proteome</keyword>
<accession>A0A164ZT81</accession>
<feature type="coiled-coil region" evidence="4">
    <location>
        <begin position="151"/>
        <end position="213"/>
    </location>
</feature>